<feature type="transmembrane region" description="Helical" evidence="1">
    <location>
        <begin position="35"/>
        <end position="52"/>
    </location>
</feature>
<evidence type="ECO:0000256" key="1">
    <source>
        <dbReference type="SAM" id="Phobius"/>
    </source>
</evidence>
<dbReference type="InterPro" id="IPR027890">
    <property type="entry name" value="DUF4491"/>
</dbReference>
<keyword evidence="3" id="KW-1185">Reference proteome</keyword>
<name>A0A0P8WL62_9CLOT</name>
<comment type="caution">
    <text evidence="2">The sequence shown here is derived from an EMBL/GenBank/DDBJ whole genome shotgun (WGS) entry which is preliminary data.</text>
</comment>
<dbReference type="OrthoDB" id="9814848at2"/>
<dbReference type="Proteomes" id="UP000050326">
    <property type="component" value="Unassembled WGS sequence"/>
</dbReference>
<keyword evidence="1" id="KW-0472">Membrane</keyword>
<dbReference type="EMBL" id="LKET01000043">
    <property type="protein sequence ID" value="KPU43125.1"/>
    <property type="molecule type" value="Genomic_DNA"/>
</dbReference>
<evidence type="ECO:0000313" key="3">
    <source>
        <dbReference type="Proteomes" id="UP000050326"/>
    </source>
</evidence>
<feature type="transmembrane region" description="Helical" evidence="1">
    <location>
        <begin position="6"/>
        <end position="23"/>
    </location>
</feature>
<dbReference type="STRING" id="36849.OXPF_33750"/>
<dbReference type="Pfam" id="PF14898">
    <property type="entry name" value="DUF4491"/>
    <property type="match status" value="1"/>
</dbReference>
<dbReference type="AlphaFoldDB" id="A0A0P8WL62"/>
<accession>A0A0P8WL62</accession>
<dbReference type="RefSeq" id="WP_054876367.1">
    <property type="nucleotide sequence ID" value="NZ_LKET01000043.1"/>
</dbReference>
<gene>
    <name evidence="2" type="ORF">OXPF_33750</name>
</gene>
<sequence length="93" mass="10552">MNLSGVIIGTGCFLIIGLLHPVVIKAEYYFGTKAWPYFLGAGFLCILLSFFIKDTILSALISVLGFSLLWSIKELFEQEKRVKKGWFPHNPKR</sequence>
<dbReference type="PATRIC" id="fig|36849.3.peg.3573"/>
<keyword evidence="1" id="KW-1133">Transmembrane helix</keyword>
<organism evidence="2 3">
    <name type="scientific">Oxobacter pfennigii</name>
    <dbReference type="NCBI Taxonomy" id="36849"/>
    <lineage>
        <taxon>Bacteria</taxon>
        <taxon>Bacillati</taxon>
        <taxon>Bacillota</taxon>
        <taxon>Clostridia</taxon>
        <taxon>Eubacteriales</taxon>
        <taxon>Clostridiaceae</taxon>
        <taxon>Oxobacter</taxon>
    </lineage>
</organism>
<reference evidence="2 3" key="1">
    <citation type="submission" date="2015-09" db="EMBL/GenBank/DDBJ databases">
        <title>Genome sequence of Oxobacter pfennigii DSM 3222.</title>
        <authorList>
            <person name="Poehlein A."/>
            <person name="Bengelsdorf F.R."/>
            <person name="Schiel-Bengelsdorf B."/>
            <person name="Duerre P."/>
            <person name="Daniel R."/>
        </authorList>
    </citation>
    <scope>NUCLEOTIDE SEQUENCE [LARGE SCALE GENOMIC DNA]</scope>
    <source>
        <strain evidence="2 3">DSM 3222</strain>
    </source>
</reference>
<protein>
    <recommendedName>
        <fullName evidence="4">DUF4491 domain-containing protein</fullName>
    </recommendedName>
</protein>
<evidence type="ECO:0008006" key="4">
    <source>
        <dbReference type="Google" id="ProtNLM"/>
    </source>
</evidence>
<evidence type="ECO:0000313" key="2">
    <source>
        <dbReference type="EMBL" id="KPU43125.1"/>
    </source>
</evidence>
<keyword evidence="1" id="KW-0812">Transmembrane</keyword>
<proteinExistence type="predicted"/>